<evidence type="ECO:0000313" key="1">
    <source>
        <dbReference type="EMBL" id="CUM61379.1"/>
    </source>
</evidence>
<proteinExistence type="predicted"/>
<name>A0A1J1JJ57_PLAAG</name>
<dbReference type="InterPro" id="IPR000182">
    <property type="entry name" value="GNAT_dom"/>
</dbReference>
<dbReference type="RefSeq" id="WP_235751194.1">
    <property type="nucleotide sequence ID" value="NZ_LR882944.1"/>
</dbReference>
<dbReference type="Gene3D" id="3.40.630.30">
    <property type="match status" value="1"/>
</dbReference>
<dbReference type="AlphaFoldDB" id="A0A1J1JJ57"/>
<dbReference type="GeneID" id="77287448"/>
<protein>
    <submittedName>
        <fullName evidence="1">Uncharacterized protein</fullName>
    </submittedName>
</protein>
<dbReference type="InterPro" id="IPR016181">
    <property type="entry name" value="Acyl_CoA_acyltransferase"/>
</dbReference>
<gene>
    <name evidence="1" type="ORF">PLAM_3413</name>
</gene>
<organism evidence="1">
    <name type="scientific">Planktothrix agardhii</name>
    <name type="common">Oscillatoria agardhii</name>
    <dbReference type="NCBI Taxonomy" id="1160"/>
    <lineage>
        <taxon>Bacteria</taxon>
        <taxon>Bacillati</taxon>
        <taxon>Cyanobacteriota</taxon>
        <taxon>Cyanophyceae</taxon>
        <taxon>Oscillatoriophycideae</taxon>
        <taxon>Oscillatoriales</taxon>
        <taxon>Microcoleaceae</taxon>
        <taxon>Planktothrix</taxon>
    </lineage>
</organism>
<dbReference type="SUPFAM" id="SSF55729">
    <property type="entry name" value="Acyl-CoA N-acyltransferases (Nat)"/>
    <property type="match status" value="1"/>
</dbReference>
<sequence length="240" mass="28063">MLSRGVRIYGRVQLSKLETGFLYKYPMYPTNSQIEFKPIQHLDHPDFESAIALYEQTFPSPGQIPIPWIQEGVLTQKTQLWLGYFQQELALISILYPLPDSNFILLAYLATVPHLRNIKIGSQFLNYLIDLVKKESKTLVLEVEHPDFGDNRELKQRRIAFYKRLGAKELQDIIYIFPALDGTKTTEMILMIIDNSNSENIQKKVIQKLVRELYIEVYHLHPDQPIFNWIEDIQDNIALI</sequence>
<accession>A0A1J1JJ57</accession>
<dbReference type="PROSITE" id="PS51186">
    <property type="entry name" value="GNAT"/>
    <property type="match status" value="1"/>
</dbReference>
<dbReference type="GO" id="GO:0016747">
    <property type="term" value="F:acyltransferase activity, transferring groups other than amino-acyl groups"/>
    <property type="evidence" value="ECO:0007669"/>
    <property type="project" value="InterPro"/>
</dbReference>
<dbReference type="EMBL" id="LO018304">
    <property type="protein sequence ID" value="CUM61379.1"/>
    <property type="molecule type" value="Genomic_DNA"/>
</dbReference>
<reference evidence="1" key="1">
    <citation type="submission" date="2015-09" db="EMBL/GenBank/DDBJ databases">
        <authorList>
            <person name="Jackson K.R."/>
            <person name="Lunt B.L."/>
            <person name="Fisher J.N.B."/>
            <person name="Gardner A.V."/>
            <person name="Bailey M.E."/>
            <person name="Deus L.M."/>
            <person name="Earl A.S."/>
            <person name="Gibby P.D."/>
            <person name="Hartmann K.A."/>
            <person name="Liu J.E."/>
            <person name="Manci A.M."/>
            <person name="Nielsen D.A."/>
            <person name="Solomon M.B."/>
            <person name="Breakwell D.P."/>
            <person name="Burnett S.H."/>
            <person name="Grose J.H."/>
        </authorList>
    </citation>
    <scope>NUCLEOTIDE SEQUENCE</scope>
    <source>
        <strain evidence="1">7805</strain>
    </source>
</reference>